<feature type="compositionally biased region" description="Basic and acidic residues" evidence="3">
    <location>
        <begin position="594"/>
        <end position="607"/>
    </location>
</feature>
<dbReference type="InterPro" id="IPR003960">
    <property type="entry name" value="ATPase_AAA_CS"/>
</dbReference>
<dbReference type="SUPFAM" id="SSF52540">
    <property type="entry name" value="P-loop containing nucleoside triphosphate hydrolases"/>
    <property type="match status" value="1"/>
</dbReference>
<keyword evidence="6" id="KW-1185">Reference proteome</keyword>
<feature type="compositionally biased region" description="Polar residues" evidence="3">
    <location>
        <begin position="273"/>
        <end position="283"/>
    </location>
</feature>
<dbReference type="Pfam" id="PF00004">
    <property type="entry name" value="AAA"/>
    <property type="match status" value="1"/>
</dbReference>
<keyword evidence="1" id="KW-0547">Nucleotide-binding</keyword>
<reference evidence="6" key="1">
    <citation type="submission" date="2023-07" db="EMBL/GenBank/DDBJ databases">
        <title>A draft genome of Kazachstania heterogenica Y-27499.</title>
        <authorList>
            <person name="Donic C."/>
            <person name="Kralova J.S."/>
            <person name="Fidel L."/>
            <person name="Ben-Dor S."/>
            <person name="Jung S."/>
        </authorList>
    </citation>
    <scope>NUCLEOTIDE SEQUENCE [LARGE SCALE GENOMIC DNA]</scope>
    <source>
        <strain evidence="6">Y27499</strain>
    </source>
</reference>
<dbReference type="Proteomes" id="UP001306508">
    <property type="component" value="Unassembled WGS sequence"/>
</dbReference>
<dbReference type="PANTHER" id="PTHR23074:SF81">
    <property type="entry name" value="26S PROTEASOME SUBUNIT YTA6-RELATED"/>
    <property type="match status" value="1"/>
</dbReference>
<feature type="compositionally biased region" description="Polar residues" evidence="3">
    <location>
        <begin position="249"/>
        <end position="261"/>
    </location>
</feature>
<evidence type="ECO:0000256" key="3">
    <source>
        <dbReference type="SAM" id="MobiDB-lite"/>
    </source>
</evidence>
<dbReference type="AlphaFoldDB" id="A0AAN7WLN1"/>
<dbReference type="SMART" id="SM00382">
    <property type="entry name" value="AAA"/>
    <property type="match status" value="1"/>
</dbReference>
<dbReference type="FunFam" id="1.10.8.60:FF:000022">
    <property type="entry name" value="Fidgetin like 1"/>
    <property type="match status" value="1"/>
</dbReference>
<name>A0AAN7WLN1_9SACH</name>
<dbReference type="Gene3D" id="3.40.50.300">
    <property type="entry name" value="P-loop containing nucleotide triphosphate hydrolases"/>
    <property type="match status" value="1"/>
</dbReference>
<comment type="caution">
    <text evidence="5">The sequence shown here is derived from an EMBL/GenBank/DDBJ whole genome shotgun (WGS) entry which is preliminary data.</text>
</comment>
<dbReference type="InterPro" id="IPR050304">
    <property type="entry name" value="MT-severing_AAA_ATPase"/>
</dbReference>
<evidence type="ECO:0000256" key="2">
    <source>
        <dbReference type="ARBA" id="ARBA00022840"/>
    </source>
</evidence>
<keyword evidence="2" id="KW-0067">ATP-binding</keyword>
<feature type="domain" description="AAA+ ATPase" evidence="4">
    <location>
        <begin position="489"/>
        <end position="656"/>
    </location>
</feature>
<dbReference type="EMBL" id="JAWIZZ010000046">
    <property type="protein sequence ID" value="KAK5779755.1"/>
    <property type="molecule type" value="Genomic_DNA"/>
</dbReference>
<dbReference type="Gene3D" id="1.10.8.60">
    <property type="match status" value="1"/>
</dbReference>
<dbReference type="InterPro" id="IPR003959">
    <property type="entry name" value="ATPase_AAA_core"/>
</dbReference>
<proteinExistence type="predicted"/>
<feature type="compositionally biased region" description="Basic and acidic residues" evidence="3">
    <location>
        <begin position="262"/>
        <end position="272"/>
    </location>
</feature>
<sequence>MAHEKFVIPKHLSIFQALQLLYSIVATQCGNIFEDFDKISQSSEHKILERIYKQLEVQLNYLDSGFRTIEKKFGITDGWNQWVLENVQCKELFEEFRILENDIRIRRRKIVDILTQYDKTHDNKKLIFWKTKNKIHIKDIDKREDQIIMKQVEHIKEMRRQEQLKKKNEEERLRKQKELERKKIEDKREKILESRIKEQVEQKMNRKLKEQKIRQKRLELENEKRINELRNEITKSKQENGKTDAKIVSGSSSHLNNNSTRRSLDIKNRSHVTEPQNNGNSYISIRKSLESPSGGNSSDRRSLDMNRAAVIAWTASQKSNHSDYSNQTHNYIYRTLQRNQSDEKDMIPKKADNKKSIILSYGSPVVKSISSFNSLPTNMKKKTRKVNNSKPTDPSHSISPKYISKRTMNDSINSSELESSFESRLQHIMETLHGADVDACQQIVNDIMVSNSSICWDDVVGLEKAKNSLKEAVVYPFLRPDLFKGLREPIRGMLLFGPPGTGKTMIAKAVATESKSTFFSISASSLLSKYLGESEKLVRALFYLAKRLAPSIIFIDEIDSLLGDRSENSSESSRRIKTELLIQWSELSSSTARDNNDNKNQELDNKKNSNNKCNTFHEDICLDNRVLVLAATNLPWIIDEAARRRFSRRLYIPLPDYETRLNHLKKLMNYQKNSLSMEDFEVIATMTDGYSSSDITSLAKEAAMEPIRDLGDDLMKINFENVRPVSLQDFRQAMHTARKSISKESLKQYEEWATLYGSDGS</sequence>
<dbReference type="InterPro" id="IPR041569">
    <property type="entry name" value="AAA_lid_3"/>
</dbReference>
<dbReference type="InterPro" id="IPR003593">
    <property type="entry name" value="AAA+_ATPase"/>
</dbReference>
<dbReference type="GO" id="GO:0016887">
    <property type="term" value="F:ATP hydrolysis activity"/>
    <property type="evidence" value="ECO:0007669"/>
    <property type="project" value="InterPro"/>
</dbReference>
<feature type="compositionally biased region" description="Basic and acidic residues" evidence="3">
    <location>
        <begin position="231"/>
        <end position="245"/>
    </location>
</feature>
<dbReference type="Pfam" id="PF09336">
    <property type="entry name" value="Vps4_C"/>
    <property type="match status" value="1"/>
</dbReference>
<feature type="region of interest" description="Disordered" evidence="3">
    <location>
        <begin position="231"/>
        <end position="301"/>
    </location>
</feature>
<evidence type="ECO:0000313" key="5">
    <source>
        <dbReference type="EMBL" id="KAK5779755.1"/>
    </source>
</evidence>
<dbReference type="Pfam" id="PF17862">
    <property type="entry name" value="AAA_lid_3"/>
    <property type="match status" value="1"/>
</dbReference>
<feature type="region of interest" description="Disordered" evidence="3">
    <location>
        <begin position="590"/>
        <end position="609"/>
    </location>
</feature>
<accession>A0AAN7WLN1</accession>
<dbReference type="PANTHER" id="PTHR23074">
    <property type="entry name" value="AAA DOMAIN-CONTAINING"/>
    <property type="match status" value="1"/>
</dbReference>
<dbReference type="GO" id="GO:0005524">
    <property type="term" value="F:ATP binding"/>
    <property type="evidence" value="ECO:0007669"/>
    <property type="project" value="UniProtKB-KW"/>
</dbReference>
<protein>
    <recommendedName>
        <fullName evidence="4">AAA+ ATPase domain-containing protein</fullName>
    </recommendedName>
</protein>
<feature type="compositionally biased region" description="Polar residues" evidence="3">
    <location>
        <begin position="388"/>
        <end position="398"/>
    </location>
</feature>
<dbReference type="InterPro" id="IPR027417">
    <property type="entry name" value="P-loop_NTPase"/>
</dbReference>
<dbReference type="PROSITE" id="PS00674">
    <property type="entry name" value="AAA"/>
    <property type="match status" value="1"/>
</dbReference>
<dbReference type="InterPro" id="IPR015415">
    <property type="entry name" value="Spast_Vps4_C"/>
</dbReference>
<gene>
    <name evidence="5" type="ORF">RI543_002877</name>
</gene>
<evidence type="ECO:0000313" key="6">
    <source>
        <dbReference type="Proteomes" id="UP001306508"/>
    </source>
</evidence>
<organism evidence="5 6">
    <name type="scientific">Arxiozyma heterogenica</name>
    <dbReference type="NCBI Taxonomy" id="278026"/>
    <lineage>
        <taxon>Eukaryota</taxon>
        <taxon>Fungi</taxon>
        <taxon>Dikarya</taxon>
        <taxon>Ascomycota</taxon>
        <taxon>Saccharomycotina</taxon>
        <taxon>Saccharomycetes</taxon>
        <taxon>Saccharomycetales</taxon>
        <taxon>Saccharomycetaceae</taxon>
        <taxon>Arxiozyma</taxon>
    </lineage>
</organism>
<feature type="region of interest" description="Disordered" evidence="3">
    <location>
        <begin position="380"/>
        <end position="401"/>
    </location>
</feature>
<evidence type="ECO:0000259" key="4">
    <source>
        <dbReference type="SMART" id="SM00382"/>
    </source>
</evidence>
<evidence type="ECO:0000256" key="1">
    <source>
        <dbReference type="ARBA" id="ARBA00022741"/>
    </source>
</evidence>